<protein>
    <submittedName>
        <fullName evidence="3">Uncharacterized protein</fullName>
    </submittedName>
</protein>
<organism evidence="3 4">
    <name type="scientific">Symbiodinium microadriaticum</name>
    <name type="common">Dinoflagellate</name>
    <name type="synonym">Zooxanthella microadriatica</name>
    <dbReference type="NCBI Taxonomy" id="2951"/>
    <lineage>
        <taxon>Eukaryota</taxon>
        <taxon>Sar</taxon>
        <taxon>Alveolata</taxon>
        <taxon>Dinophyceae</taxon>
        <taxon>Suessiales</taxon>
        <taxon>Symbiodiniaceae</taxon>
        <taxon>Symbiodinium</taxon>
    </lineage>
</organism>
<dbReference type="PANTHER" id="PTHR13275">
    <property type="entry name" value="YL-1 PROTEIN TRANSCRIPTION FACTOR-LIKE 1"/>
    <property type="match status" value="1"/>
</dbReference>
<feature type="compositionally biased region" description="Low complexity" evidence="2">
    <location>
        <begin position="63"/>
        <end position="72"/>
    </location>
</feature>
<feature type="compositionally biased region" description="Basic and acidic residues" evidence="2">
    <location>
        <begin position="401"/>
        <end position="415"/>
    </location>
</feature>
<feature type="compositionally biased region" description="Low complexity" evidence="2">
    <location>
        <begin position="99"/>
        <end position="112"/>
    </location>
</feature>
<dbReference type="OrthoDB" id="446873at2759"/>
<dbReference type="Proteomes" id="UP000186817">
    <property type="component" value="Unassembled WGS sequence"/>
</dbReference>
<feature type="coiled-coil region" evidence="1">
    <location>
        <begin position="208"/>
        <end position="257"/>
    </location>
</feature>
<comment type="caution">
    <text evidence="3">The sequence shown here is derived from an EMBL/GenBank/DDBJ whole genome shotgun (WGS) entry which is preliminary data.</text>
</comment>
<feature type="region of interest" description="Disordered" evidence="2">
    <location>
        <begin position="285"/>
        <end position="534"/>
    </location>
</feature>
<evidence type="ECO:0000313" key="4">
    <source>
        <dbReference type="Proteomes" id="UP000186817"/>
    </source>
</evidence>
<accession>A0A1Q9D2P6</accession>
<dbReference type="PANTHER" id="PTHR13275:SF4">
    <property type="entry name" value="VACUOLAR PROTEIN SORTING-ASSOCIATED PROTEIN 72 HOMOLOG"/>
    <property type="match status" value="1"/>
</dbReference>
<feature type="compositionally biased region" description="Basic residues" evidence="2">
    <location>
        <begin position="497"/>
        <end position="509"/>
    </location>
</feature>
<evidence type="ECO:0000256" key="2">
    <source>
        <dbReference type="SAM" id="MobiDB-lite"/>
    </source>
</evidence>
<feature type="region of interest" description="Disordered" evidence="2">
    <location>
        <begin position="63"/>
        <end position="113"/>
    </location>
</feature>
<dbReference type="AlphaFoldDB" id="A0A1Q9D2P6"/>
<name>A0A1Q9D2P6_SYMMI</name>
<dbReference type="EMBL" id="LSRX01000760">
    <property type="protein sequence ID" value="OLP89447.1"/>
    <property type="molecule type" value="Genomic_DNA"/>
</dbReference>
<sequence>MDSDPSLAGESAVVTAWAKSSLVLGRMLEKSLLILGGSKKLTRHTCVANRELMVPLVNLVGQDGESASSSSDNSDDDDESTSCESTEPESDVVPRTAADDAAGPGASNASSGIVTPPLEFATCFGGRGDEPLSPQSDARAKGLHYTVKERRYGYECLICGLLGDIRWIRASPCKPKDAPVIPETGPPEEHHDMKARQELQDEAMARELHQLQVEEQELQQMLMLQQLEHEEMVLQCLLNEKRALELAEANAARALAKSYDNMETQVTVDPTESLLPMAAASQVLPDCPVPEQPAMTPTEQAKLTKPIPKRRVAKKQAQPEEPEEEDNGDDEGADQGDDADDDGDDDDDDADDQDSEADSSGGTKTRKKAEAATTGRGRGKGRGRGRGRGRSATKKGPGKGVGEEERAASVKRPSDDAAGTASRKKSKGADEASAPKAKAKPKSVASAPKAKAKAKSVASAPKAKAKAKSVASAPKVEATGKAKATEQADAEEEDRKKKSRKSCAYHRAKATAIKEGQSPEQAKEAAKKAYQETD</sequence>
<feature type="compositionally biased region" description="Acidic residues" evidence="2">
    <location>
        <begin position="73"/>
        <end position="90"/>
    </location>
</feature>
<dbReference type="GO" id="GO:0005634">
    <property type="term" value="C:nucleus"/>
    <property type="evidence" value="ECO:0007669"/>
    <property type="project" value="TreeGrafter"/>
</dbReference>
<keyword evidence="4" id="KW-1185">Reference proteome</keyword>
<feature type="compositionally biased region" description="Low complexity" evidence="2">
    <location>
        <begin position="432"/>
        <end position="476"/>
    </location>
</feature>
<gene>
    <name evidence="3" type="ORF">AK812_SmicGene29094</name>
</gene>
<proteinExistence type="predicted"/>
<keyword evidence="1" id="KW-0175">Coiled coil</keyword>
<feature type="compositionally biased region" description="Basic residues" evidence="2">
    <location>
        <begin position="377"/>
        <end position="397"/>
    </location>
</feature>
<evidence type="ECO:0000313" key="3">
    <source>
        <dbReference type="EMBL" id="OLP89447.1"/>
    </source>
</evidence>
<feature type="compositionally biased region" description="Basic and acidic residues" evidence="2">
    <location>
        <begin position="521"/>
        <end position="534"/>
    </location>
</feature>
<reference evidence="3 4" key="1">
    <citation type="submission" date="2016-02" db="EMBL/GenBank/DDBJ databases">
        <title>Genome analysis of coral dinoflagellate symbionts highlights evolutionary adaptations to a symbiotic lifestyle.</title>
        <authorList>
            <person name="Aranda M."/>
            <person name="Li Y."/>
            <person name="Liew Y.J."/>
            <person name="Baumgarten S."/>
            <person name="Simakov O."/>
            <person name="Wilson M."/>
            <person name="Piel J."/>
            <person name="Ashoor H."/>
            <person name="Bougouffa S."/>
            <person name="Bajic V.B."/>
            <person name="Ryu T."/>
            <person name="Ravasi T."/>
            <person name="Bayer T."/>
            <person name="Micklem G."/>
            <person name="Kim H."/>
            <person name="Bhak J."/>
            <person name="Lajeunesse T.C."/>
            <person name="Voolstra C.R."/>
        </authorList>
    </citation>
    <scope>NUCLEOTIDE SEQUENCE [LARGE SCALE GENOMIC DNA]</scope>
    <source>
        <strain evidence="3 4">CCMP2467</strain>
    </source>
</reference>
<feature type="compositionally biased region" description="Acidic residues" evidence="2">
    <location>
        <begin position="320"/>
        <end position="357"/>
    </location>
</feature>
<evidence type="ECO:0000256" key="1">
    <source>
        <dbReference type="SAM" id="Coils"/>
    </source>
</evidence>